<evidence type="ECO:0000256" key="1">
    <source>
        <dbReference type="ARBA" id="ARBA00001936"/>
    </source>
</evidence>
<gene>
    <name evidence="8" type="ORF">LAME_0G11914G</name>
</gene>
<organism evidence="8 9">
    <name type="scientific">Lachancea meyersii CBS 8951</name>
    <dbReference type="NCBI Taxonomy" id="1266667"/>
    <lineage>
        <taxon>Eukaryota</taxon>
        <taxon>Fungi</taxon>
        <taxon>Dikarya</taxon>
        <taxon>Ascomycota</taxon>
        <taxon>Saccharomycotina</taxon>
        <taxon>Saccharomycetes</taxon>
        <taxon>Saccharomycetales</taxon>
        <taxon>Saccharomycetaceae</taxon>
        <taxon>Lachancea</taxon>
    </lineage>
</organism>
<dbReference type="Gene3D" id="3.90.79.10">
    <property type="entry name" value="Nucleoside Triphosphate Pyrophosphohydrolase"/>
    <property type="match status" value="1"/>
</dbReference>
<evidence type="ECO:0000313" key="8">
    <source>
        <dbReference type="EMBL" id="SCV00774.1"/>
    </source>
</evidence>
<dbReference type="AlphaFoldDB" id="A0A1G4K9F8"/>
<keyword evidence="4" id="KW-0378">Hydrolase</keyword>
<evidence type="ECO:0000313" key="9">
    <source>
        <dbReference type="Proteomes" id="UP000191144"/>
    </source>
</evidence>
<evidence type="ECO:0000256" key="3">
    <source>
        <dbReference type="ARBA" id="ARBA00022723"/>
    </source>
</evidence>
<dbReference type="PANTHER" id="PTHR12992:SF24">
    <property type="entry name" value="PEROXISOMAL COENZYME A DIPHOSPHATASE NUDT7"/>
    <property type="match status" value="1"/>
</dbReference>
<evidence type="ECO:0000256" key="2">
    <source>
        <dbReference type="ARBA" id="ARBA00001946"/>
    </source>
</evidence>
<reference evidence="9" key="1">
    <citation type="submission" date="2016-03" db="EMBL/GenBank/DDBJ databases">
        <authorList>
            <person name="Devillers Hugo."/>
        </authorList>
    </citation>
    <scope>NUCLEOTIDE SEQUENCE [LARGE SCALE GENOMIC DNA]</scope>
</reference>
<protein>
    <submittedName>
        <fullName evidence="8">LAME_0G11914g1_1</fullName>
    </submittedName>
</protein>
<evidence type="ECO:0000256" key="4">
    <source>
        <dbReference type="ARBA" id="ARBA00022801"/>
    </source>
</evidence>
<name>A0A1G4K9F8_9SACH</name>
<dbReference type="InterPro" id="IPR015797">
    <property type="entry name" value="NUDIX_hydrolase-like_dom_sf"/>
</dbReference>
<dbReference type="Pfam" id="PF00293">
    <property type="entry name" value="NUDIX"/>
    <property type="match status" value="1"/>
</dbReference>
<dbReference type="PROSITE" id="PS51462">
    <property type="entry name" value="NUDIX"/>
    <property type="match status" value="1"/>
</dbReference>
<dbReference type="GO" id="GO:0010945">
    <property type="term" value="F:coenzyme A diphosphatase activity"/>
    <property type="evidence" value="ECO:0007669"/>
    <property type="project" value="InterPro"/>
</dbReference>
<dbReference type="SUPFAM" id="SSF55811">
    <property type="entry name" value="Nudix"/>
    <property type="match status" value="1"/>
</dbReference>
<dbReference type="InterPro" id="IPR045121">
    <property type="entry name" value="CoAse"/>
</dbReference>
<comment type="cofactor">
    <cofactor evidence="1">
        <name>Mn(2+)</name>
        <dbReference type="ChEBI" id="CHEBI:29035"/>
    </cofactor>
</comment>
<dbReference type="CDD" id="cd03426">
    <property type="entry name" value="NUDIX_CoAse_Nudt7"/>
    <property type="match status" value="1"/>
</dbReference>
<proteinExistence type="predicted"/>
<dbReference type="PANTHER" id="PTHR12992">
    <property type="entry name" value="NUDIX HYDROLASE"/>
    <property type="match status" value="1"/>
</dbReference>
<dbReference type="OrthoDB" id="206213at2759"/>
<feature type="domain" description="Nudix hydrolase" evidence="7">
    <location>
        <begin position="29"/>
        <end position="191"/>
    </location>
</feature>
<dbReference type="InterPro" id="IPR000086">
    <property type="entry name" value="NUDIX_hydrolase_dom"/>
</dbReference>
<keyword evidence="3" id="KW-0479">Metal-binding</keyword>
<keyword evidence="9" id="KW-1185">Reference proteome</keyword>
<sequence>MLDNAHLLTNLRRFSLQQTLPVSSTWPVNRRSAVLVLLFVGKYGELRVLLTKRCRSLRSFSGHVSLPGGKADSATESPSMVARREAEEEIGLPRDEEVLLRDFRMNIERITDNIPHFLSRTFLSVKPVVSFLYNSETPLEKRYNLPLDGTRFFGKLNPGETTSLFSVPLADLTAYRHTDTTYQHEYLSRKLYKARWGDLKWCLQHYYYPNDNVKDTRWLNDIIDTSSGDEEMEGVPCKDVWGLTAKILQEISDIAHGDIAAGKAVGHEDLIYMLHKFGGQLKDRERSKWENDMIHNKSGVCYSDVIPDEHMEQLLSSEF</sequence>
<dbReference type="GO" id="GO:0046872">
    <property type="term" value="F:metal ion binding"/>
    <property type="evidence" value="ECO:0007669"/>
    <property type="project" value="UniProtKB-KW"/>
</dbReference>
<keyword evidence="5" id="KW-0460">Magnesium</keyword>
<evidence type="ECO:0000256" key="6">
    <source>
        <dbReference type="ARBA" id="ARBA00023211"/>
    </source>
</evidence>
<dbReference type="GO" id="GO:0015938">
    <property type="term" value="P:coenzyme A catabolic process"/>
    <property type="evidence" value="ECO:0007669"/>
    <property type="project" value="TreeGrafter"/>
</dbReference>
<keyword evidence="6" id="KW-0464">Manganese</keyword>
<dbReference type="Proteomes" id="UP000191144">
    <property type="component" value="Chromosome G"/>
</dbReference>
<evidence type="ECO:0000259" key="7">
    <source>
        <dbReference type="PROSITE" id="PS51462"/>
    </source>
</evidence>
<comment type="cofactor">
    <cofactor evidence="2">
        <name>Mg(2+)</name>
        <dbReference type="ChEBI" id="CHEBI:18420"/>
    </cofactor>
</comment>
<evidence type="ECO:0000256" key="5">
    <source>
        <dbReference type="ARBA" id="ARBA00022842"/>
    </source>
</evidence>
<dbReference type="EMBL" id="LT598484">
    <property type="protein sequence ID" value="SCV00774.1"/>
    <property type="molecule type" value="Genomic_DNA"/>
</dbReference>
<accession>A0A1G4K9F8</accession>